<dbReference type="Pfam" id="PF00512">
    <property type="entry name" value="HisKA"/>
    <property type="match status" value="1"/>
</dbReference>
<dbReference type="Gene3D" id="2.60.40.2380">
    <property type="match status" value="1"/>
</dbReference>
<dbReference type="Pfam" id="PF00072">
    <property type="entry name" value="Response_reg"/>
    <property type="match status" value="1"/>
</dbReference>
<dbReference type="OrthoDB" id="9816309at2"/>
<dbReference type="Gene3D" id="3.40.50.2300">
    <property type="match status" value="1"/>
</dbReference>
<evidence type="ECO:0000256" key="2">
    <source>
        <dbReference type="ARBA" id="ARBA00012438"/>
    </source>
</evidence>
<accession>H7FTY6</accession>
<dbReference type="eggNOG" id="COG2205">
    <property type="taxonomic scope" value="Bacteria"/>
</dbReference>
<dbReference type="SMART" id="SM00387">
    <property type="entry name" value="HATPase_c"/>
    <property type="match status" value="1"/>
</dbReference>
<evidence type="ECO:0000259" key="8">
    <source>
        <dbReference type="PROSITE" id="PS50110"/>
    </source>
</evidence>
<organism evidence="9 10">
    <name type="scientific">Flavobacterium frigoris (strain PS1)</name>
    <dbReference type="NCBI Taxonomy" id="1086011"/>
    <lineage>
        <taxon>Bacteria</taxon>
        <taxon>Pseudomonadati</taxon>
        <taxon>Bacteroidota</taxon>
        <taxon>Flavobacteriia</taxon>
        <taxon>Flavobacteriales</taxon>
        <taxon>Flavobacteriaceae</taxon>
        <taxon>Flavobacterium</taxon>
    </lineage>
</organism>
<comment type="caution">
    <text evidence="9">The sequence shown here is derived from an EMBL/GenBank/DDBJ whole genome shotgun (WGS) entry which is preliminary data.</text>
</comment>
<evidence type="ECO:0000256" key="5">
    <source>
        <dbReference type="PROSITE-ProRule" id="PRU00169"/>
    </source>
</evidence>
<gene>
    <name evidence="9" type="ORF">HJ01_02568</name>
</gene>
<dbReference type="Pfam" id="PF07695">
    <property type="entry name" value="7TMR-DISM_7TM"/>
    <property type="match status" value="1"/>
</dbReference>
<dbReference type="STRING" id="1086011.HJ01_02568"/>
<dbReference type="CDD" id="cd17546">
    <property type="entry name" value="REC_hyHK_CKI1_RcsC-like"/>
    <property type="match status" value="1"/>
</dbReference>
<dbReference type="PROSITE" id="PS50110">
    <property type="entry name" value="RESPONSE_REGULATORY"/>
    <property type="match status" value="1"/>
</dbReference>
<dbReference type="Gene3D" id="3.30.565.10">
    <property type="entry name" value="Histidine kinase-like ATPase, C-terminal domain"/>
    <property type="match status" value="1"/>
</dbReference>
<dbReference type="Gene3D" id="1.10.287.130">
    <property type="match status" value="1"/>
</dbReference>
<dbReference type="GO" id="GO:0000155">
    <property type="term" value="F:phosphorelay sensor kinase activity"/>
    <property type="evidence" value="ECO:0007669"/>
    <property type="project" value="InterPro"/>
</dbReference>
<comment type="catalytic activity">
    <reaction evidence="1">
        <text>ATP + protein L-histidine = ADP + protein N-phospho-L-histidine.</text>
        <dbReference type="EC" id="2.7.13.3"/>
    </reaction>
</comment>
<feature type="transmembrane region" description="Helical" evidence="6">
    <location>
        <begin position="290"/>
        <end position="311"/>
    </location>
</feature>
<dbReference type="InterPro" id="IPR011623">
    <property type="entry name" value="7TMR_DISM_rcpt_extracell_dom1"/>
</dbReference>
<dbReference type="RefSeq" id="WP_007138745.1">
    <property type="nucleotide sequence ID" value="NZ_AHKF01000019.1"/>
</dbReference>
<evidence type="ECO:0000313" key="9">
    <source>
        <dbReference type="EMBL" id="EIA08037.1"/>
    </source>
</evidence>
<dbReference type="CDD" id="cd00082">
    <property type="entry name" value="HisKA"/>
    <property type="match status" value="1"/>
</dbReference>
<dbReference type="SUPFAM" id="SSF55874">
    <property type="entry name" value="ATPase domain of HSP90 chaperone/DNA topoisomerase II/histidine kinase"/>
    <property type="match status" value="1"/>
</dbReference>
<proteinExistence type="predicted"/>
<dbReference type="PROSITE" id="PS50109">
    <property type="entry name" value="HIS_KIN"/>
    <property type="match status" value="1"/>
</dbReference>
<dbReference type="FunFam" id="3.30.565.10:FF:000010">
    <property type="entry name" value="Sensor histidine kinase RcsC"/>
    <property type="match status" value="1"/>
</dbReference>
<feature type="transmembrane region" description="Helical" evidence="6">
    <location>
        <begin position="222"/>
        <end position="244"/>
    </location>
</feature>
<keyword evidence="6" id="KW-1133">Transmembrane helix</keyword>
<dbReference type="Pfam" id="PF02518">
    <property type="entry name" value="HATPase_c"/>
    <property type="match status" value="1"/>
</dbReference>
<keyword evidence="6" id="KW-0472">Membrane</keyword>
<dbReference type="eggNOG" id="COG0784">
    <property type="taxonomic scope" value="Bacteria"/>
</dbReference>
<feature type="transmembrane region" description="Helical" evidence="6">
    <location>
        <begin position="317"/>
        <end position="339"/>
    </location>
</feature>
<evidence type="ECO:0000313" key="10">
    <source>
        <dbReference type="Proteomes" id="UP000005566"/>
    </source>
</evidence>
<dbReference type="Pfam" id="PF07696">
    <property type="entry name" value="7TMR-DISMED2"/>
    <property type="match status" value="1"/>
</dbReference>
<dbReference type="EC" id="2.7.13.3" evidence="2"/>
<keyword evidence="4" id="KW-0902">Two-component regulatory system</keyword>
<reference evidence="9 10" key="1">
    <citation type="journal article" date="2014" name="Acta Crystallogr. D">
        <title>Structure-based characterization and antifreeze properties of a hyperactive ice-binding protein from the Antarctic bacterium Flavobacterium frigoris PS1.</title>
        <authorList>
            <person name="Do H."/>
            <person name="Kim S.J."/>
            <person name="Kim H.J."/>
            <person name="Lee J.H."/>
        </authorList>
    </citation>
    <scope>NUCLEOTIDE SEQUENCE [LARGE SCALE GENOMIC DNA]</scope>
    <source>
        <strain evidence="9 10">PS1</strain>
    </source>
</reference>
<evidence type="ECO:0000256" key="1">
    <source>
        <dbReference type="ARBA" id="ARBA00000085"/>
    </source>
</evidence>
<dbReference type="AlphaFoldDB" id="H7FTY6"/>
<dbReference type="InterPro" id="IPR011622">
    <property type="entry name" value="7TMR_DISM_rcpt_extracell_dom2"/>
</dbReference>
<dbReference type="InterPro" id="IPR011006">
    <property type="entry name" value="CheY-like_superfamily"/>
</dbReference>
<name>H7FTY6_FLAFP</name>
<keyword evidence="6" id="KW-0812">Transmembrane</keyword>
<evidence type="ECO:0000259" key="7">
    <source>
        <dbReference type="PROSITE" id="PS50109"/>
    </source>
</evidence>
<evidence type="ECO:0000256" key="4">
    <source>
        <dbReference type="ARBA" id="ARBA00023012"/>
    </source>
</evidence>
<dbReference type="PANTHER" id="PTHR45339">
    <property type="entry name" value="HYBRID SIGNAL TRANSDUCTION HISTIDINE KINASE J"/>
    <property type="match status" value="1"/>
</dbReference>
<sequence length="793" mass="90577">MKINKRLPYSNFLKILFFMLVFTNSYSQYVFQRNTLPEKISLHNYTRVADVGLSDLEIQYVMANFESLNPRSLKTENDDLGFNQNNFWAKLELQNATDRDLHYYIETARPITDLVELYTIDETSGKITKAISGDNLPFSDRTYDNRKTLFKIDIEPNSKLKLFLHLRSDGENIKLPVNLYSADSLIATLSFEQLVFGLFYGILVIVAIIYFFFFFALREITFLYYSLYVVFVGLLQFALDGFFYEFVTPYAGWFSNNSVLIIAIVAVFLSGKYSEVFLNIKKHSRSIYRLFNIAYVLLFLLLLCVIFFPSILLMSYIAINVLTLVFLILIVYSIIYLYYKRKPVDSFFTVGFLFLILGFGDFILYNFGLLPHNFLTQNSSKLGTGLEIIFLSLSMSNLIRNLKNEKNELNRIALVRSEEMNDLKTYFLSNISHELRTPLNAIMNLIDSISNEVEDEKIKKNCQVIKYSSHGLLSSVNDILDFSKIEKKELKLEHAAFSPLQLLDRIGRNAKIRAQDKGLEFHFSKRDSFPHLLMGDENRLSQVVNNVLSNAIKFTSEGFVKFEIETQLKEDNRASLIISVTDSGVGIPKEKLDSIFGSFSQNSIDNKRKFGGLGLGLYIVKTIVEMQNGTISMNSYVGKGTSCKITIDFDVVEQKKLETVSLEPVVYDLGGKMILVVEDNSMNQMVIKMITKKWLNTTVIYANNGQEGLDAFKTNVIDLVLMDLQMPVMDGYEATIAIRNGEVGQDNANIPIIALTADVMESTKLRVAEIGMNHYLTKPINKETLFQVIKNLV</sequence>
<dbReference type="Proteomes" id="UP000005566">
    <property type="component" value="Unassembled WGS sequence"/>
</dbReference>
<feature type="transmembrane region" description="Helical" evidence="6">
    <location>
        <begin position="194"/>
        <end position="215"/>
    </location>
</feature>
<dbReference type="InterPro" id="IPR005467">
    <property type="entry name" value="His_kinase_dom"/>
</dbReference>
<dbReference type="EMBL" id="AHKF01000019">
    <property type="protein sequence ID" value="EIA08037.1"/>
    <property type="molecule type" value="Genomic_DNA"/>
</dbReference>
<keyword evidence="3 5" id="KW-0597">Phosphoprotein</keyword>
<dbReference type="InterPro" id="IPR004358">
    <property type="entry name" value="Sig_transdc_His_kin-like_C"/>
</dbReference>
<dbReference type="PATRIC" id="fig|1086011.3.peg.2514"/>
<dbReference type="SUPFAM" id="SSF47384">
    <property type="entry name" value="Homodimeric domain of signal transducing histidine kinase"/>
    <property type="match status" value="1"/>
</dbReference>
<dbReference type="InterPro" id="IPR036890">
    <property type="entry name" value="HATPase_C_sf"/>
</dbReference>
<dbReference type="InterPro" id="IPR003594">
    <property type="entry name" value="HATPase_dom"/>
</dbReference>
<dbReference type="SMART" id="SM00388">
    <property type="entry name" value="HisKA"/>
    <property type="match status" value="1"/>
</dbReference>
<dbReference type="InterPro" id="IPR001789">
    <property type="entry name" value="Sig_transdc_resp-reg_receiver"/>
</dbReference>
<feature type="transmembrane region" description="Helical" evidence="6">
    <location>
        <begin position="346"/>
        <end position="370"/>
    </location>
</feature>
<keyword evidence="10" id="KW-1185">Reference proteome</keyword>
<dbReference type="PRINTS" id="PR00344">
    <property type="entry name" value="BCTRLSENSOR"/>
</dbReference>
<dbReference type="InterPro" id="IPR036097">
    <property type="entry name" value="HisK_dim/P_sf"/>
</dbReference>
<feature type="modified residue" description="4-aspartylphosphate" evidence="5">
    <location>
        <position position="723"/>
    </location>
</feature>
<evidence type="ECO:0000256" key="3">
    <source>
        <dbReference type="ARBA" id="ARBA00022553"/>
    </source>
</evidence>
<evidence type="ECO:0000256" key="6">
    <source>
        <dbReference type="SAM" id="Phobius"/>
    </source>
</evidence>
<dbReference type="SMART" id="SM00448">
    <property type="entry name" value="REC"/>
    <property type="match status" value="1"/>
</dbReference>
<protein>
    <recommendedName>
        <fullName evidence="2">histidine kinase</fullName>
        <ecNumber evidence="2">2.7.13.3</ecNumber>
    </recommendedName>
</protein>
<dbReference type="PANTHER" id="PTHR45339:SF1">
    <property type="entry name" value="HYBRID SIGNAL TRANSDUCTION HISTIDINE KINASE J"/>
    <property type="match status" value="1"/>
</dbReference>
<feature type="domain" description="Histidine kinase" evidence="7">
    <location>
        <begin position="430"/>
        <end position="651"/>
    </location>
</feature>
<feature type="domain" description="Response regulatory" evidence="8">
    <location>
        <begin position="673"/>
        <end position="793"/>
    </location>
</feature>
<dbReference type="InterPro" id="IPR003661">
    <property type="entry name" value="HisK_dim/P_dom"/>
</dbReference>
<dbReference type="SUPFAM" id="SSF52172">
    <property type="entry name" value="CheY-like"/>
    <property type="match status" value="1"/>
</dbReference>